<dbReference type="AlphaFoldDB" id="A0A2T2WD55"/>
<proteinExistence type="predicted"/>
<keyword evidence="5 6" id="KW-0472">Membrane</keyword>
<comment type="subcellular location">
    <subcellularLocation>
        <location evidence="1">Cell membrane</location>
        <topology evidence="1">Multi-pass membrane protein</topology>
    </subcellularLocation>
</comment>
<dbReference type="PANTHER" id="PTHR43129:SF1">
    <property type="entry name" value="FOSMIDOMYCIN RESISTANCE PROTEIN"/>
    <property type="match status" value="1"/>
</dbReference>
<feature type="transmembrane region" description="Helical" evidence="6">
    <location>
        <begin position="84"/>
        <end position="104"/>
    </location>
</feature>
<dbReference type="Pfam" id="PF07690">
    <property type="entry name" value="MFS_1"/>
    <property type="match status" value="1"/>
</dbReference>
<accession>A0A2T2WD55</accession>
<feature type="transmembrane region" description="Helical" evidence="6">
    <location>
        <begin position="174"/>
        <end position="192"/>
    </location>
</feature>
<feature type="transmembrane region" description="Helical" evidence="6">
    <location>
        <begin position="305"/>
        <end position="326"/>
    </location>
</feature>
<name>A0A2T2WD55_9FIRM</name>
<feature type="transmembrane region" description="Helical" evidence="6">
    <location>
        <begin position="110"/>
        <end position="132"/>
    </location>
</feature>
<feature type="transmembrane region" description="Helical" evidence="6">
    <location>
        <begin position="366"/>
        <end position="385"/>
    </location>
</feature>
<dbReference type="Gene3D" id="1.20.1250.20">
    <property type="entry name" value="MFS general substrate transporter like domains"/>
    <property type="match status" value="2"/>
</dbReference>
<evidence type="ECO:0000256" key="1">
    <source>
        <dbReference type="ARBA" id="ARBA00004651"/>
    </source>
</evidence>
<keyword evidence="3 6" id="KW-0812">Transmembrane</keyword>
<evidence type="ECO:0000256" key="4">
    <source>
        <dbReference type="ARBA" id="ARBA00022989"/>
    </source>
</evidence>
<dbReference type="InterPro" id="IPR011701">
    <property type="entry name" value="MFS"/>
</dbReference>
<feature type="transmembrane region" description="Helical" evidence="6">
    <location>
        <begin position="338"/>
        <end position="360"/>
    </location>
</feature>
<feature type="transmembrane region" description="Helical" evidence="6">
    <location>
        <begin position="248"/>
        <end position="270"/>
    </location>
</feature>
<evidence type="ECO:0000256" key="2">
    <source>
        <dbReference type="ARBA" id="ARBA00022448"/>
    </source>
</evidence>
<dbReference type="SUPFAM" id="SSF103473">
    <property type="entry name" value="MFS general substrate transporter"/>
    <property type="match status" value="1"/>
</dbReference>
<feature type="transmembrane region" description="Helical" evidence="6">
    <location>
        <begin position="220"/>
        <end position="242"/>
    </location>
</feature>
<dbReference type="Proteomes" id="UP000241848">
    <property type="component" value="Unassembled WGS sequence"/>
</dbReference>
<evidence type="ECO:0000313" key="8">
    <source>
        <dbReference type="EMBL" id="PSR20167.1"/>
    </source>
</evidence>
<keyword evidence="2" id="KW-0813">Transport</keyword>
<protein>
    <submittedName>
        <fullName evidence="8">MFS transporter</fullName>
    </submittedName>
</protein>
<dbReference type="InterPro" id="IPR036259">
    <property type="entry name" value="MFS_trans_sf"/>
</dbReference>
<feature type="domain" description="Major facilitator superfamily (MFS) profile" evidence="7">
    <location>
        <begin position="19"/>
        <end position="392"/>
    </location>
</feature>
<evidence type="ECO:0000259" key="7">
    <source>
        <dbReference type="PROSITE" id="PS50850"/>
    </source>
</evidence>
<dbReference type="CDD" id="cd17478">
    <property type="entry name" value="MFS_FsR"/>
    <property type="match status" value="1"/>
</dbReference>
<dbReference type="EMBL" id="PXYV01000081">
    <property type="protein sequence ID" value="PSR20167.1"/>
    <property type="molecule type" value="Genomic_DNA"/>
</dbReference>
<keyword evidence="4 6" id="KW-1133">Transmembrane helix</keyword>
<dbReference type="PROSITE" id="PS50850">
    <property type="entry name" value="MFS"/>
    <property type="match status" value="1"/>
</dbReference>
<sequence length="394" mass="41221">MTSTPAPPLTGATTHASWRTAYFTVAHFLNDSYPNLYPALLPVLMVAMHFSVAMAGLLSSIAALTTQMLQPLMGLWADRVGTRYFVVAGLLVGSMVSASALAFAPSYGVFVLALLIGGLGNAAFHPHAASLVSELSGSRKGLGMSFFMVGGNIGRALAPVAATTTFLYLGRHGLWVLALPGMAMSIVMWVVMRPAPKAKPHRGTIWTPAFRQGLKHAGNLLVVVFLRNLASTATLTLVPILWHTLHRPLAEAAGLLSVLFFVGSVGNMTGGAISDRVGAKPVLVGSAVLSSLLLWWFLHARGPEIWISMGLLGFALYSTGSVVMVYGQALFPENKGMASGLTLGLGNTLGALGVGGIGLLAGRIGALHALEVTAGLLLLSIPFSLRLKTQTSGR</sequence>
<comment type="caution">
    <text evidence="8">The sequence shown here is derived from an EMBL/GenBank/DDBJ whole genome shotgun (WGS) entry which is preliminary data.</text>
</comment>
<feature type="transmembrane region" description="Helical" evidence="6">
    <location>
        <begin position="39"/>
        <end position="64"/>
    </location>
</feature>
<evidence type="ECO:0000256" key="6">
    <source>
        <dbReference type="SAM" id="Phobius"/>
    </source>
</evidence>
<evidence type="ECO:0000313" key="9">
    <source>
        <dbReference type="Proteomes" id="UP000241848"/>
    </source>
</evidence>
<evidence type="ECO:0000256" key="5">
    <source>
        <dbReference type="ARBA" id="ARBA00023136"/>
    </source>
</evidence>
<dbReference type="InterPro" id="IPR020846">
    <property type="entry name" value="MFS_dom"/>
</dbReference>
<dbReference type="GO" id="GO:0022857">
    <property type="term" value="F:transmembrane transporter activity"/>
    <property type="evidence" value="ECO:0007669"/>
    <property type="project" value="InterPro"/>
</dbReference>
<reference evidence="8 9" key="1">
    <citation type="journal article" date="2014" name="BMC Genomics">
        <title>Comparison of environmental and isolate Sulfobacillus genomes reveals diverse carbon, sulfur, nitrogen, and hydrogen metabolisms.</title>
        <authorList>
            <person name="Justice N.B."/>
            <person name="Norman A."/>
            <person name="Brown C.T."/>
            <person name="Singh A."/>
            <person name="Thomas B.C."/>
            <person name="Banfield J.F."/>
        </authorList>
    </citation>
    <scope>NUCLEOTIDE SEQUENCE [LARGE SCALE GENOMIC DNA]</scope>
    <source>
        <strain evidence="8">AMDSBA3</strain>
    </source>
</reference>
<feature type="transmembrane region" description="Helical" evidence="6">
    <location>
        <begin position="144"/>
        <end position="168"/>
    </location>
</feature>
<dbReference type="GO" id="GO:0005886">
    <property type="term" value="C:plasma membrane"/>
    <property type="evidence" value="ECO:0007669"/>
    <property type="project" value="UniProtKB-SubCell"/>
</dbReference>
<organism evidence="8 9">
    <name type="scientific">Sulfobacillus acidophilus</name>
    <dbReference type="NCBI Taxonomy" id="53633"/>
    <lineage>
        <taxon>Bacteria</taxon>
        <taxon>Bacillati</taxon>
        <taxon>Bacillota</taxon>
        <taxon>Clostridia</taxon>
        <taxon>Eubacteriales</taxon>
        <taxon>Clostridiales Family XVII. Incertae Sedis</taxon>
        <taxon>Sulfobacillus</taxon>
    </lineage>
</organism>
<gene>
    <name evidence="8" type="ORF">C7B45_16240</name>
</gene>
<dbReference type="PANTHER" id="PTHR43129">
    <property type="entry name" value="FOSMIDOMYCIN RESISTANCE PROTEIN"/>
    <property type="match status" value="1"/>
</dbReference>
<feature type="transmembrane region" description="Helical" evidence="6">
    <location>
        <begin position="282"/>
        <end position="299"/>
    </location>
</feature>
<evidence type="ECO:0000256" key="3">
    <source>
        <dbReference type="ARBA" id="ARBA00022692"/>
    </source>
</evidence>